<dbReference type="Proteomes" id="UP001254832">
    <property type="component" value="Unassembled WGS sequence"/>
</dbReference>
<keyword evidence="1" id="KW-1133">Transmembrane helix</keyword>
<dbReference type="AlphaFoldDB" id="A0AAP5H3A3"/>
<dbReference type="EMBL" id="JAVDTR010000003">
    <property type="protein sequence ID" value="MDR6723151.1"/>
    <property type="molecule type" value="Genomic_DNA"/>
</dbReference>
<dbReference type="GO" id="GO:0006508">
    <property type="term" value="P:proteolysis"/>
    <property type="evidence" value="ECO:0007669"/>
    <property type="project" value="UniProtKB-KW"/>
</dbReference>
<protein>
    <submittedName>
        <fullName evidence="2">Membrane associated rhomboid family serine protease</fullName>
    </submittedName>
</protein>
<reference evidence="2" key="1">
    <citation type="submission" date="2023-07" db="EMBL/GenBank/DDBJ databases">
        <title>Sorghum-associated microbial communities from plants grown in Nebraska, USA.</title>
        <authorList>
            <person name="Schachtman D."/>
        </authorList>
    </citation>
    <scope>NUCLEOTIDE SEQUENCE</scope>
    <source>
        <strain evidence="2">BE80</strain>
    </source>
</reference>
<keyword evidence="1" id="KW-0812">Transmembrane</keyword>
<accession>A0AAP5H3A3</accession>
<name>A0AAP5H3A3_PAEAM</name>
<organism evidence="2 3">
    <name type="scientific">Paenibacillus amylolyticus</name>
    <dbReference type="NCBI Taxonomy" id="1451"/>
    <lineage>
        <taxon>Bacteria</taxon>
        <taxon>Bacillati</taxon>
        <taxon>Bacillota</taxon>
        <taxon>Bacilli</taxon>
        <taxon>Bacillales</taxon>
        <taxon>Paenibacillaceae</taxon>
        <taxon>Paenibacillus</taxon>
    </lineage>
</organism>
<proteinExistence type="predicted"/>
<dbReference type="GO" id="GO:0008233">
    <property type="term" value="F:peptidase activity"/>
    <property type="evidence" value="ECO:0007669"/>
    <property type="project" value="UniProtKB-KW"/>
</dbReference>
<evidence type="ECO:0000313" key="3">
    <source>
        <dbReference type="Proteomes" id="UP001254832"/>
    </source>
</evidence>
<gene>
    <name evidence="2" type="ORF">J2W91_001603</name>
</gene>
<sequence length="60" mass="6860">MKLKIFLKYFLGFFVLWNVLSVVFSMILLGKSLDEIDYMLNIFGGTISSVLIAIVKARNE</sequence>
<feature type="transmembrane region" description="Helical" evidence="1">
    <location>
        <begin position="9"/>
        <end position="30"/>
    </location>
</feature>
<keyword evidence="1" id="KW-0472">Membrane</keyword>
<keyword evidence="2" id="KW-0378">Hydrolase</keyword>
<feature type="transmembrane region" description="Helical" evidence="1">
    <location>
        <begin position="36"/>
        <end position="55"/>
    </location>
</feature>
<keyword evidence="2" id="KW-0645">Protease</keyword>
<evidence type="ECO:0000256" key="1">
    <source>
        <dbReference type="SAM" id="Phobius"/>
    </source>
</evidence>
<comment type="caution">
    <text evidence="2">The sequence shown here is derived from an EMBL/GenBank/DDBJ whole genome shotgun (WGS) entry which is preliminary data.</text>
</comment>
<evidence type="ECO:0000313" key="2">
    <source>
        <dbReference type="EMBL" id="MDR6723151.1"/>
    </source>
</evidence>